<keyword evidence="1" id="KW-0812">Transmembrane</keyword>
<protein>
    <recommendedName>
        <fullName evidence="3">Phage tail tape measure protein domain-containing protein</fullName>
    </recommendedName>
</protein>
<reference evidence="2" key="1">
    <citation type="journal article" date="2014" name="Front. Microbiol.">
        <title>High frequency of phylogenetically diverse reductive dehalogenase-homologous genes in deep subseafloor sedimentary metagenomes.</title>
        <authorList>
            <person name="Kawai M."/>
            <person name="Futagami T."/>
            <person name="Toyoda A."/>
            <person name="Takaki Y."/>
            <person name="Nishi S."/>
            <person name="Hori S."/>
            <person name="Arai W."/>
            <person name="Tsubouchi T."/>
            <person name="Morono Y."/>
            <person name="Uchiyama I."/>
            <person name="Ito T."/>
            <person name="Fujiyama A."/>
            <person name="Inagaki F."/>
            <person name="Takami H."/>
        </authorList>
    </citation>
    <scope>NUCLEOTIDE SEQUENCE</scope>
    <source>
        <strain evidence="2">Expedition CK06-06</strain>
    </source>
</reference>
<keyword evidence="1" id="KW-1133">Transmembrane helix</keyword>
<feature type="non-terminal residue" evidence="2">
    <location>
        <position position="191"/>
    </location>
</feature>
<comment type="caution">
    <text evidence="2">The sequence shown here is derived from an EMBL/GenBank/DDBJ whole genome shotgun (WGS) entry which is preliminary data.</text>
</comment>
<dbReference type="NCBIfam" id="TIGR01760">
    <property type="entry name" value="tape_meas_TP901"/>
    <property type="match status" value="1"/>
</dbReference>
<evidence type="ECO:0000256" key="1">
    <source>
        <dbReference type="SAM" id="Phobius"/>
    </source>
</evidence>
<accession>X1D0D2</accession>
<feature type="transmembrane region" description="Helical" evidence="1">
    <location>
        <begin position="134"/>
        <end position="156"/>
    </location>
</feature>
<dbReference type="AlphaFoldDB" id="X1D0D2"/>
<feature type="transmembrane region" description="Helical" evidence="1">
    <location>
        <begin position="162"/>
        <end position="182"/>
    </location>
</feature>
<organism evidence="2">
    <name type="scientific">marine sediment metagenome</name>
    <dbReference type="NCBI Taxonomy" id="412755"/>
    <lineage>
        <taxon>unclassified sequences</taxon>
        <taxon>metagenomes</taxon>
        <taxon>ecological metagenomes</taxon>
    </lineage>
</organism>
<evidence type="ECO:0008006" key="3">
    <source>
        <dbReference type="Google" id="ProtNLM"/>
    </source>
</evidence>
<evidence type="ECO:0000313" key="2">
    <source>
        <dbReference type="EMBL" id="GAH14276.1"/>
    </source>
</evidence>
<name>X1D0D2_9ZZZZ</name>
<gene>
    <name evidence="2" type="ORF">S01H4_60167</name>
</gene>
<dbReference type="InterPro" id="IPR010090">
    <property type="entry name" value="Phage_tape_meas"/>
</dbReference>
<sequence>MLQEKGLGETLRIVAKAAEDSGMPLQKYISSIEGQTLALALTGAQSDAYIEKLAAMRVSQGLSDTAFKEQTEGVNAAGFAFDQAKQQVLVLVQRIGDMLLPTLVPLVKKFTEIVGKIKDWAEANKPLVETIVKWGAGLGVALAVLGPLAIILPNIIVGVTLLSHAFLPFLVGGLVIAGLIKLNSLLSSQLI</sequence>
<keyword evidence="1" id="KW-0472">Membrane</keyword>
<dbReference type="EMBL" id="BART01035416">
    <property type="protein sequence ID" value="GAH14276.1"/>
    <property type="molecule type" value="Genomic_DNA"/>
</dbReference>
<proteinExistence type="predicted"/>